<evidence type="ECO:0000313" key="6">
    <source>
        <dbReference type="Proteomes" id="UP000727857"/>
    </source>
</evidence>
<dbReference type="InterPro" id="IPR002563">
    <property type="entry name" value="Flavin_Rdtase-like_dom"/>
</dbReference>
<evidence type="ECO:0000259" key="4">
    <source>
        <dbReference type="SMART" id="SM00903"/>
    </source>
</evidence>
<dbReference type="SUPFAM" id="SSF50475">
    <property type="entry name" value="FMN-binding split barrel"/>
    <property type="match status" value="1"/>
</dbReference>
<evidence type="ECO:0000313" key="5">
    <source>
        <dbReference type="EMBL" id="MBO8424843.1"/>
    </source>
</evidence>
<dbReference type="EMBL" id="JADINF010000191">
    <property type="protein sequence ID" value="MBO8424843.1"/>
    <property type="molecule type" value="Genomic_DNA"/>
</dbReference>
<name>A0A940IDZ3_9FIRM</name>
<reference evidence="5" key="1">
    <citation type="submission" date="2020-10" db="EMBL/GenBank/DDBJ databases">
        <authorList>
            <person name="Gilroy R."/>
        </authorList>
    </citation>
    <scope>NUCLEOTIDE SEQUENCE</scope>
    <source>
        <strain evidence="5">517</strain>
    </source>
</reference>
<protein>
    <submittedName>
        <fullName evidence="5">Flavin reductase family protein</fullName>
    </submittedName>
</protein>
<dbReference type="Pfam" id="PF01613">
    <property type="entry name" value="Flavin_Reduct"/>
    <property type="match status" value="1"/>
</dbReference>
<dbReference type="Proteomes" id="UP000727857">
    <property type="component" value="Unassembled WGS sequence"/>
</dbReference>
<sequence length="180" mass="20043">MIEARIEEALTWIEPGPVTLIATRHGGRNNVMTISWTMAIDFDGHIVFTSGDWNYSFRAIRANRECVVCIPPASMAETVVDIGMVSGEDTDKFGKFGLTALPAATVSAPLVKECLACLECEVEDIVEPYGFVVMKVKRVWVNDEIEDRRILHAVGDGTFYADGERFDFRKRMEAKLPPGI</sequence>
<comment type="caution">
    <text evidence="5">The sequence shown here is derived from an EMBL/GenBank/DDBJ whole genome shotgun (WGS) entry which is preliminary data.</text>
</comment>
<reference evidence="5" key="2">
    <citation type="journal article" date="2021" name="PeerJ">
        <title>Extensive microbial diversity within the chicken gut microbiome revealed by metagenomics and culture.</title>
        <authorList>
            <person name="Gilroy R."/>
            <person name="Ravi A."/>
            <person name="Getino M."/>
            <person name="Pursley I."/>
            <person name="Horton D.L."/>
            <person name="Alikhan N.F."/>
            <person name="Baker D."/>
            <person name="Gharbi K."/>
            <person name="Hall N."/>
            <person name="Watson M."/>
            <person name="Adriaenssens E.M."/>
            <person name="Foster-Nyarko E."/>
            <person name="Jarju S."/>
            <person name="Secka A."/>
            <person name="Antonio M."/>
            <person name="Oren A."/>
            <person name="Chaudhuri R.R."/>
            <person name="La Ragione R."/>
            <person name="Hildebrand F."/>
            <person name="Pallen M.J."/>
        </authorList>
    </citation>
    <scope>NUCLEOTIDE SEQUENCE</scope>
    <source>
        <strain evidence="5">517</strain>
    </source>
</reference>
<dbReference type="PANTHER" id="PTHR43567:SF1">
    <property type="entry name" value="FLAVOREDOXIN"/>
    <property type="match status" value="1"/>
</dbReference>
<proteinExistence type="inferred from homology"/>
<comment type="similarity">
    <text evidence="3">Belongs to the flavoredoxin family.</text>
</comment>
<dbReference type="SMART" id="SM00903">
    <property type="entry name" value="Flavin_Reduct"/>
    <property type="match status" value="1"/>
</dbReference>
<dbReference type="InterPro" id="IPR052174">
    <property type="entry name" value="Flavoredoxin"/>
</dbReference>
<gene>
    <name evidence="5" type="ORF">IAB16_07465</name>
</gene>
<accession>A0A940IDZ3</accession>
<dbReference type="AlphaFoldDB" id="A0A940IDZ3"/>
<dbReference type="PANTHER" id="PTHR43567">
    <property type="entry name" value="FLAVOREDOXIN-RELATED-RELATED"/>
    <property type="match status" value="1"/>
</dbReference>
<evidence type="ECO:0000256" key="3">
    <source>
        <dbReference type="ARBA" id="ARBA00038054"/>
    </source>
</evidence>
<keyword evidence="2" id="KW-0285">Flavoprotein</keyword>
<evidence type="ECO:0000256" key="2">
    <source>
        <dbReference type="ARBA" id="ARBA00022630"/>
    </source>
</evidence>
<organism evidence="5 6">
    <name type="scientific">Candidatus Stercoripulliclostridium pullicola</name>
    <dbReference type="NCBI Taxonomy" id="2840953"/>
    <lineage>
        <taxon>Bacteria</taxon>
        <taxon>Bacillati</taxon>
        <taxon>Bacillota</taxon>
        <taxon>Clostridia</taxon>
        <taxon>Eubacteriales</taxon>
        <taxon>Candidatus Stercoripulliclostridium</taxon>
    </lineage>
</organism>
<dbReference type="GO" id="GO:0016646">
    <property type="term" value="F:oxidoreductase activity, acting on the CH-NH group of donors, NAD or NADP as acceptor"/>
    <property type="evidence" value="ECO:0007669"/>
    <property type="project" value="UniProtKB-ARBA"/>
</dbReference>
<feature type="domain" description="Flavin reductase like" evidence="4">
    <location>
        <begin position="11"/>
        <end position="153"/>
    </location>
</feature>
<comment type="cofactor">
    <cofactor evidence="1">
        <name>FMN</name>
        <dbReference type="ChEBI" id="CHEBI:58210"/>
    </cofactor>
</comment>
<dbReference type="Gene3D" id="2.30.110.10">
    <property type="entry name" value="Electron Transport, Fmn-binding Protein, Chain A"/>
    <property type="match status" value="1"/>
</dbReference>
<evidence type="ECO:0000256" key="1">
    <source>
        <dbReference type="ARBA" id="ARBA00001917"/>
    </source>
</evidence>
<dbReference type="GO" id="GO:0010181">
    <property type="term" value="F:FMN binding"/>
    <property type="evidence" value="ECO:0007669"/>
    <property type="project" value="InterPro"/>
</dbReference>
<dbReference type="InterPro" id="IPR012349">
    <property type="entry name" value="Split_barrel_FMN-bd"/>
</dbReference>